<gene>
    <name evidence="2" type="ORF">PSHT_09713</name>
</gene>
<organism evidence="2 3">
    <name type="scientific">Puccinia striiformis</name>
    <dbReference type="NCBI Taxonomy" id="27350"/>
    <lineage>
        <taxon>Eukaryota</taxon>
        <taxon>Fungi</taxon>
        <taxon>Dikarya</taxon>
        <taxon>Basidiomycota</taxon>
        <taxon>Pucciniomycotina</taxon>
        <taxon>Pucciniomycetes</taxon>
        <taxon>Pucciniales</taxon>
        <taxon>Pucciniaceae</taxon>
        <taxon>Puccinia</taxon>
    </lineage>
</organism>
<proteinExistence type="predicted"/>
<dbReference type="EMBL" id="PKSM01000140">
    <property type="protein sequence ID" value="POW08073.1"/>
    <property type="molecule type" value="Genomic_DNA"/>
</dbReference>
<accession>A0A2S4VEX6</accession>
<dbReference type="OrthoDB" id="2515818at2759"/>
<reference evidence="3" key="2">
    <citation type="journal article" date="2018" name="BMC Genomics">
        <title>Genomic insights into host adaptation between the wheat stripe rust pathogen (Puccinia striiformis f. sp. tritici) and the barley stripe rust pathogen (Puccinia striiformis f. sp. hordei).</title>
        <authorList>
            <person name="Xia C."/>
            <person name="Wang M."/>
            <person name="Yin C."/>
            <person name="Cornejo O.E."/>
            <person name="Hulbert S.H."/>
            <person name="Chen X."/>
        </authorList>
    </citation>
    <scope>NUCLEOTIDE SEQUENCE [LARGE SCALE GENOMIC DNA]</scope>
    <source>
        <strain evidence="3">93TX-2</strain>
    </source>
</reference>
<protein>
    <recommendedName>
        <fullName evidence="4">Differentiation-related protein 1</fullName>
    </recommendedName>
</protein>
<dbReference type="VEuPathDB" id="FungiDB:PSHT_09713"/>
<evidence type="ECO:0008006" key="4">
    <source>
        <dbReference type="Google" id="ProtNLM"/>
    </source>
</evidence>
<evidence type="ECO:0000256" key="1">
    <source>
        <dbReference type="SAM" id="SignalP"/>
    </source>
</evidence>
<feature type="chain" id="PRO_5015620920" description="Differentiation-related protein 1" evidence="1">
    <location>
        <begin position="21"/>
        <end position="222"/>
    </location>
</feature>
<comment type="caution">
    <text evidence="2">The sequence shown here is derived from an EMBL/GenBank/DDBJ whole genome shotgun (WGS) entry which is preliminary data.</text>
</comment>
<dbReference type="AlphaFoldDB" id="A0A2S4VEX6"/>
<feature type="signal peptide" evidence="1">
    <location>
        <begin position="1"/>
        <end position="20"/>
    </location>
</feature>
<reference evidence="3" key="3">
    <citation type="journal article" date="2018" name="Mol. Plant Microbe Interact.">
        <title>Genome sequence resources for the wheat stripe rust pathogen (Puccinia striiformis f. sp. tritici) and the barley stripe rust pathogen (Puccinia striiformis f. sp. hordei).</title>
        <authorList>
            <person name="Xia C."/>
            <person name="Wang M."/>
            <person name="Yin C."/>
            <person name="Cornejo O.E."/>
            <person name="Hulbert S.H."/>
            <person name="Chen X."/>
        </authorList>
    </citation>
    <scope>NUCLEOTIDE SEQUENCE [LARGE SCALE GENOMIC DNA]</scope>
    <source>
        <strain evidence="3">93TX-2</strain>
    </source>
</reference>
<reference evidence="2 3" key="1">
    <citation type="submission" date="2017-12" db="EMBL/GenBank/DDBJ databases">
        <title>Gene loss provides genomic basis for host adaptation in cereal stripe rust fungi.</title>
        <authorList>
            <person name="Xia C."/>
        </authorList>
    </citation>
    <scope>NUCLEOTIDE SEQUENCE [LARGE SCALE GENOMIC DNA]</scope>
    <source>
        <strain evidence="2 3">93TX-2</strain>
    </source>
</reference>
<evidence type="ECO:0000313" key="3">
    <source>
        <dbReference type="Proteomes" id="UP000238274"/>
    </source>
</evidence>
<dbReference type="Proteomes" id="UP000238274">
    <property type="component" value="Unassembled WGS sequence"/>
</dbReference>
<name>A0A2S4VEX6_9BASI</name>
<keyword evidence="1" id="KW-0732">Signal</keyword>
<keyword evidence="3" id="KW-1185">Reference proteome</keyword>
<evidence type="ECO:0000313" key="2">
    <source>
        <dbReference type="EMBL" id="POW08073.1"/>
    </source>
</evidence>
<sequence length="222" mass="23792">MFSYAVKAVLFCSAVHLAGGSPLLSGYHAVYSFPSHHRFGSSVDAVLAKRQDWVSSTSVSASVSAQVMVQGWSMAADAAGQCQSVFEAHASVDVAFEAATSFVSRVNEVNSQYGQCACNGPSAAVVSAQFQATITKLFRSWQVILQTGQEQYGNDWNTRFKPVFQSLSPAFVTMKNHFASLNIDLAAFLRVTLLDLNLFLAVGIDINVLLGLNLSIGGLLTL</sequence>
<dbReference type="VEuPathDB" id="FungiDB:PSTT_15142"/>